<evidence type="ECO:0000256" key="14">
    <source>
        <dbReference type="SAM" id="Phobius"/>
    </source>
</evidence>
<evidence type="ECO:0000256" key="6">
    <source>
        <dbReference type="ARBA" id="ARBA00022723"/>
    </source>
</evidence>
<dbReference type="InterPro" id="IPR001128">
    <property type="entry name" value="Cyt_P450"/>
</dbReference>
<evidence type="ECO:0000256" key="1">
    <source>
        <dbReference type="ARBA" id="ARBA00001971"/>
    </source>
</evidence>
<dbReference type="PANTHER" id="PTHR24287">
    <property type="entry name" value="P450, PUTATIVE (EUROFUNG)-RELATED"/>
    <property type="match status" value="1"/>
</dbReference>
<reference evidence="15 16" key="1">
    <citation type="journal article" date="2021" name="BMC Genomics">
        <title>Telomere-to-telomere genome assembly of asparaginase-producing Trichoderma simmonsii.</title>
        <authorList>
            <person name="Chung D."/>
            <person name="Kwon Y.M."/>
            <person name="Yang Y."/>
        </authorList>
    </citation>
    <scope>NUCLEOTIDE SEQUENCE [LARGE SCALE GENOMIC DNA]</scope>
    <source>
        <strain evidence="15 16">GH-Sj1</strain>
    </source>
</reference>
<dbReference type="InterPro" id="IPR002402">
    <property type="entry name" value="Cyt_P450_E_grp-II"/>
</dbReference>
<keyword evidence="10 13" id="KW-0503">Monooxygenase</keyword>
<dbReference type="PROSITE" id="PS00086">
    <property type="entry name" value="CYTOCHROME_P450"/>
    <property type="match status" value="1"/>
</dbReference>
<keyword evidence="9 12" id="KW-0408">Iron</keyword>
<evidence type="ECO:0000256" key="13">
    <source>
        <dbReference type="RuleBase" id="RU000461"/>
    </source>
</evidence>
<evidence type="ECO:0000313" key="15">
    <source>
        <dbReference type="EMBL" id="QYT00013.1"/>
    </source>
</evidence>
<proteinExistence type="inferred from homology"/>
<dbReference type="Proteomes" id="UP000826661">
    <property type="component" value="Chromosome III"/>
</dbReference>
<organism evidence="15 16">
    <name type="scientific">Trichoderma simmonsii</name>
    <dbReference type="NCBI Taxonomy" id="1491479"/>
    <lineage>
        <taxon>Eukaryota</taxon>
        <taxon>Fungi</taxon>
        <taxon>Dikarya</taxon>
        <taxon>Ascomycota</taxon>
        <taxon>Pezizomycotina</taxon>
        <taxon>Sordariomycetes</taxon>
        <taxon>Hypocreomycetidae</taxon>
        <taxon>Hypocreales</taxon>
        <taxon>Hypocreaceae</taxon>
        <taxon>Trichoderma</taxon>
    </lineage>
</organism>
<comment type="cofactor">
    <cofactor evidence="1 12">
        <name>heme</name>
        <dbReference type="ChEBI" id="CHEBI:30413"/>
    </cofactor>
</comment>
<dbReference type="GO" id="GO:0020037">
    <property type="term" value="F:heme binding"/>
    <property type="evidence" value="ECO:0007669"/>
    <property type="project" value="InterPro"/>
</dbReference>
<keyword evidence="16" id="KW-1185">Reference proteome</keyword>
<dbReference type="Gene3D" id="1.10.630.10">
    <property type="entry name" value="Cytochrome P450"/>
    <property type="match status" value="1"/>
</dbReference>
<comment type="subcellular location">
    <subcellularLocation>
        <location evidence="2">Membrane</location>
        <topology evidence="2">Single-pass membrane protein</topology>
    </subcellularLocation>
</comment>
<dbReference type="GO" id="GO:0005506">
    <property type="term" value="F:iron ion binding"/>
    <property type="evidence" value="ECO:0007669"/>
    <property type="project" value="InterPro"/>
</dbReference>
<dbReference type="GO" id="GO:0016020">
    <property type="term" value="C:membrane"/>
    <property type="evidence" value="ECO:0007669"/>
    <property type="project" value="UniProtKB-SubCell"/>
</dbReference>
<evidence type="ECO:0000313" key="16">
    <source>
        <dbReference type="Proteomes" id="UP000826661"/>
    </source>
</evidence>
<dbReference type="GO" id="GO:0016712">
    <property type="term" value="F:oxidoreductase activity, acting on paired donors, with incorporation or reduction of molecular oxygen, reduced flavin or flavoprotein as one donor, and incorporation of one atom of oxygen"/>
    <property type="evidence" value="ECO:0007669"/>
    <property type="project" value="InterPro"/>
</dbReference>
<dbReference type="CDD" id="cd11063">
    <property type="entry name" value="CYP52"/>
    <property type="match status" value="1"/>
</dbReference>
<evidence type="ECO:0000256" key="2">
    <source>
        <dbReference type="ARBA" id="ARBA00004167"/>
    </source>
</evidence>
<dbReference type="Pfam" id="PF00067">
    <property type="entry name" value="p450"/>
    <property type="match status" value="1"/>
</dbReference>
<keyword evidence="11 14" id="KW-0472">Membrane</keyword>
<evidence type="ECO:0000256" key="3">
    <source>
        <dbReference type="ARBA" id="ARBA00010617"/>
    </source>
</evidence>
<evidence type="ECO:0000256" key="10">
    <source>
        <dbReference type="ARBA" id="ARBA00023033"/>
    </source>
</evidence>
<evidence type="ECO:0000256" key="7">
    <source>
        <dbReference type="ARBA" id="ARBA00022989"/>
    </source>
</evidence>
<dbReference type="InterPro" id="IPR017972">
    <property type="entry name" value="Cyt_P450_CS"/>
</dbReference>
<accession>A0A8G0LCV4</accession>
<evidence type="ECO:0000256" key="8">
    <source>
        <dbReference type="ARBA" id="ARBA00023002"/>
    </source>
</evidence>
<evidence type="ECO:0000256" key="12">
    <source>
        <dbReference type="PIRSR" id="PIRSR602402-1"/>
    </source>
</evidence>
<dbReference type="PANTHER" id="PTHR24287:SF18">
    <property type="entry name" value="CYTOCHROME P450 MONOOXYGENASE APDE-RELATED"/>
    <property type="match status" value="1"/>
</dbReference>
<dbReference type="PRINTS" id="PR01239">
    <property type="entry name" value="EP450IICYP52"/>
</dbReference>
<sequence>MNSLLSPTIMSWWNVWVTICGIVAIYFLSRTWEALSYSLKTKTHKCGKIKFYKTKDPVWGIDFMNNLSRSLQENRILSWMEELWASQGTKTFRVSFMGKRVIYSRDLENMKAVSTTQFQEFLVEPVNGHLDPFLGSALSTADGKVWQHSRNLVKPYFERQAFANVQRLAPFTDRLFSLLPTDGETFDIQPLLSRWFLDATTSFLFGRSRDSLIKAENKDVMLAIFDIVRGASARRSMGPLKYLFRDAKWHESIQFAHNYLNDHIDQALNELKARNQNPEKFTAESDRTDLLWSLVQQLNDRILLRDQLAALWIPGMESTSILVSNILFFLSRHPRVWKRLQSEVNAIGQEGLTYNTLRNMQYMTWVINETQRVFPAGVSMTRVAGKDTTLPRGGGADGQQPVFCAKGDLVVCNRYLLHRDPEFWGEDAAEFRPERWDGIRPFWNFVPFGGGPRICPANVMAVTEAAYFVARFCQKYKSIESRDDRPFTPVLHAGVSNLNGVKIAVISW</sequence>
<dbReference type="SUPFAM" id="SSF48264">
    <property type="entry name" value="Cytochrome P450"/>
    <property type="match status" value="1"/>
</dbReference>
<dbReference type="AlphaFoldDB" id="A0A8G0LCV4"/>
<dbReference type="InterPro" id="IPR036396">
    <property type="entry name" value="Cyt_P450_sf"/>
</dbReference>
<dbReference type="EMBL" id="CP075866">
    <property type="protein sequence ID" value="QYT00013.1"/>
    <property type="molecule type" value="Genomic_DNA"/>
</dbReference>
<comment type="similarity">
    <text evidence="3 13">Belongs to the cytochrome P450 family.</text>
</comment>
<dbReference type="PRINTS" id="PR00464">
    <property type="entry name" value="EP450II"/>
</dbReference>
<keyword evidence="6 12" id="KW-0479">Metal-binding</keyword>
<dbReference type="PRINTS" id="PR00385">
    <property type="entry name" value="P450"/>
</dbReference>
<evidence type="ECO:0000256" key="4">
    <source>
        <dbReference type="ARBA" id="ARBA00022617"/>
    </source>
</evidence>
<name>A0A8G0LCV4_9HYPO</name>
<protein>
    <submittedName>
        <fullName evidence="15">Cytochrome P450</fullName>
    </submittedName>
</protein>
<gene>
    <name evidence="15" type="ORF">H0G86_007124</name>
</gene>
<feature type="transmembrane region" description="Helical" evidence="14">
    <location>
        <begin position="12"/>
        <end position="29"/>
    </location>
</feature>
<keyword evidence="7 14" id="KW-1133">Transmembrane helix</keyword>
<keyword evidence="4 12" id="KW-0349">Heme</keyword>
<keyword evidence="5 14" id="KW-0812">Transmembrane</keyword>
<evidence type="ECO:0000256" key="5">
    <source>
        <dbReference type="ARBA" id="ARBA00022692"/>
    </source>
</evidence>
<feature type="binding site" description="axial binding residue" evidence="12">
    <location>
        <position position="455"/>
    </location>
    <ligand>
        <name>heme</name>
        <dbReference type="ChEBI" id="CHEBI:30413"/>
    </ligand>
    <ligandPart>
        <name>Fe</name>
        <dbReference type="ChEBI" id="CHEBI:18248"/>
    </ligandPart>
</feature>
<dbReference type="InterPro" id="IPR002974">
    <property type="entry name" value="Cyt_P450_E_CYP52_ascomycetes"/>
</dbReference>
<dbReference type="InterPro" id="IPR047146">
    <property type="entry name" value="Cyt_P450_E_CYP52_fungi"/>
</dbReference>
<evidence type="ECO:0000256" key="11">
    <source>
        <dbReference type="ARBA" id="ARBA00023136"/>
    </source>
</evidence>
<evidence type="ECO:0000256" key="9">
    <source>
        <dbReference type="ARBA" id="ARBA00023004"/>
    </source>
</evidence>
<keyword evidence="8 13" id="KW-0560">Oxidoreductase</keyword>